<dbReference type="OrthoDB" id="10016807at2"/>
<dbReference type="RefSeq" id="WP_058439266.1">
    <property type="nucleotide sequence ID" value="NZ_KQ758903.1"/>
</dbReference>
<evidence type="ECO:0000313" key="2">
    <source>
        <dbReference type="Proteomes" id="UP000053947"/>
    </source>
</evidence>
<name>A0A0W0GI56_9CHLR</name>
<sequence length="116" mass="12822">MGQANPASKVQTRYYPPEMLPLIYCFACIQVVLTEDDQAEEVFQRIIESYRFPDVKMGFEILTANIPEGYDLLNTVMQNSNIDSANCHALPALAMTVAEIIEPGVPDALQSPGIKS</sequence>
<proteinExistence type="predicted"/>
<comment type="caution">
    <text evidence="1">The sequence shown here is derived from an EMBL/GenBank/DDBJ whole genome shotgun (WGS) entry which is preliminary data.</text>
</comment>
<dbReference type="STRING" id="1217799.DEALK_10960"/>
<protein>
    <submittedName>
        <fullName evidence="1">Uncharacterized protein</fullName>
    </submittedName>
</protein>
<dbReference type="EMBL" id="LFDV01000002">
    <property type="protein sequence ID" value="KTB48251.1"/>
    <property type="molecule type" value="Genomic_DNA"/>
</dbReference>
<keyword evidence="2" id="KW-1185">Reference proteome</keyword>
<dbReference type="AlphaFoldDB" id="A0A0W0GI56"/>
<reference evidence="1 2" key="1">
    <citation type="submission" date="2015-06" db="EMBL/GenBank/DDBJ databases">
        <title>Genome sequence of the organohalide-respiring Dehalogenimonas alkenigignens type strain (IP3-3T).</title>
        <authorList>
            <person name="Key T.A."/>
            <person name="Richmond D.P."/>
            <person name="Bowman K.S."/>
            <person name="Cho Y.-J."/>
            <person name="Chun J."/>
            <person name="da Costa M.S."/>
            <person name="Rainey F.A."/>
            <person name="Moe W.M."/>
        </authorList>
    </citation>
    <scope>NUCLEOTIDE SEQUENCE [LARGE SCALE GENOMIC DNA]</scope>
    <source>
        <strain evidence="1 2">IP3-3</strain>
    </source>
</reference>
<gene>
    <name evidence="1" type="ORF">DEALK_10960</name>
</gene>
<evidence type="ECO:0000313" key="1">
    <source>
        <dbReference type="EMBL" id="KTB48251.1"/>
    </source>
</evidence>
<dbReference type="Proteomes" id="UP000053947">
    <property type="component" value="Unassembled WGS sequence"/>
</dbReference>
<organism evidence="1 2">
    <name type="scientific">Dehalogenimonas alkenigignens</name>
    <dbReference type="NCBI Taxonomy" id="1217799"/>
    <lineage>
        <taxon>Bacteria</taxon>
        <taxon>Bacillati</taxon>
        <taxon>Chloroflexota</taxon>
        <taxon>Dehalococcoidia</taxon>
        <taxon>Dehalococcoidales</taxon>
        <taxon>Dehalococcoidaceae</taxon>
        <taxon>Dehalogenimonas</taxon>
    </lineage>
</organism>
<accession>A0A0W0GI56</accession>